<name>A0A6C0BNL4_9ZZZZ</name>
<dbReference type="AlphaFoldDB" id="A0A6C0BNL4"/>
<reference evidence="1" key="1">
    <citation type="journal article" date="2020" name="Nature">
        <title>Giant virus diversity and host interactions through global metagenomics.</title>
        <authorList>
            <person name="Schulz F."/>
            <person name="Roux S."/>
            <person name="Paez-Espino D."/>
            <person name="Jungbluth S."/>
            <person name="Walsh D.A."/>
            <person name="Denef V.J."/>
            <person name="McMahon K.D."/>
            <person name="Konstantinidis K.T."/>
            <person name="Eloe-Fadrosh E.A."/>
            <person name="Kyrpides N.C."/>
            <person name="Woyke T."/>
        </authorList>
    </citation>
    <scope>NUCLEOTIDE SEQUENCE</scope>
    <source>
        <strain evidence="1">GVMAG-M-3300018416-26</strain>
    </source>
</reference>
<organism evidence="1">
    <name type="scientific">viral metagenome</name>
    <dbReference type="NCBI Taxonomy" id="1070528"/>
    <lineage>
        <taxon>unclassified sequences</taxon>
        <taxon>metagenomes</taxon>
        <taxon>organismal metagenomes</taxon>
    </lineage>
</organism>
<sequence>MTISIFDINLKNDTKTVINKLILRQINILFKIKIIHYKNV</sequence>
<accession>A0A6C0BNL4</accession>
<proteinExistence type="predicted"/>
<evidence type="ECO:0000313" key="1">
    <source>
        <dbReference type="EMBL" id="QHS94007.1"/>
    </source>
</evidence>
<dbReference type="EMBL" id="MN739215">
    <property type="protein sequence ID" value="QHS94007.1"/>
    <property type="molecule type" value="Genomic_DNA"/>
</dbReference>
<protein>
    <submittedName>
        <fullName evidence="1">Uncharacterized protein</fullName>
    </submittedName>
</protein>